<reference evidence="1 2" key="1">
    <citation type="submission" date="2021-01" db="EMBL/GenBank/DDBJ databases">
        <title>Isolation and description of Catonella massiliensis sp. nov., a novel Catonella species, isolated from a stable periodontitis subject.</title>
        <authorList>
            <person name="Antezack A."/>
            <person name="Boxberger M."/>
            <person name="La Scola B."/>
            <person name="Monnet-Corti V."/>
        </authorList>
    </citation>
    <scope>NUCLEOTIDE SEQUENCE [LARGE SCALE GENOMIC DNA]</scope>
    <source>
        <strain evidence="1 2">Marseille-Q4567</strain>
    </source>
</reference>
<gene>
    <name evidence="1" type="ORF">JJN12_11675</name>
</gene>
<dbReference type="Gene3D" id="3.30.565.10">
    <property type="entry name" value="Histidine kinase-like ATPase, C-terminal domain"/>
    <property type="match status" value="1"/>
</dbReference>
<dbReference type="EMBL" id="JAEPRJ010000001">
    <property type="protein sequence ID" value="MBK5898432.1"/>
    <property type="molecule type" value="Genomic_DNA"/>
</dbReference>
<proteinExistence type="predicted"/>
<name>A0ABS1J2S7_9FIRM</name>
<comment type="caution">
    <text evidence="1">The sequence shown here is derived from an EMBL/GenBank/DDBJ whole genome shotgun (WGS) entry which is preliminary data.</text>
</comment>
<keyword evidence="2" id="KW-1185">Reference proteome</keyword>
<dbReference type="GO" id="GO:0005524">
    <property type="term" value="F:ATP binding"/>
    <property type="evidence" value="ECO:0007669"/>
    <property type="project" value="UniProtKB-KW"/>
</dbReference>
<organism evidence="1 2">
    <name type="scientific">Catonella massiliensis</name>
    <dbReference type="NCBI Taxonomy" id="2799636"/>
    <lineage>
        <taxon>Bacteria</taxon>
        <taxon>Bacillati</taxon>
        <taxon>Bacillota</taxon>
        <taxon>Clostridia</taxon>
        <taxon>Lachnospirales</taxon>
        <taxon>Lachnospiraceae</taxon>
        <taxon>Catonella</taxon>
    </lineage>
</organism>
<evidence type="ECO:0000313" key="1">
    <source>
        <dbReference type="EMBL" id="MBK5898432.1"/>
    </source>
</evidence>
<accession>A0ABS1J2S7</accession>
<dbReference type="SUPFAM" id="SSF55874">
    <property type="entry name" value="ATPase domain of HSP90 chaperone/DNA topoisomerase II/histidine kinase"/>
    <property type="match status" value="1"/>
</dbReference>
<sequence length="665" mass="77427">MVGFTIDLAGRVKNFDLPKNQPLIPLYEAVVNSIFAIQERQQKEAFNGKVEIEIIRDQQEIAKLEGIDRSINEITGFKIIDNGIGLDENNMKSFLQSDSTYRADKGGKGVGRFSWLKAFSKTCIESIFKDYSDNVLVKRNFEFSLDKAEIDDDLIEEKYIKENRTCVSLVDYLPTYRKHVNKNAETIAMKLMQHCMIYLMFPKCPQIYVIDDKKYNLNSMFEKKMYREPQNEVIDIKGESFELLHTQLQDATLGGSKLFLFANNRMVKGIDLNKEIVDLDKNIFDDKGYYYVGILSGKFLDDNVDMNRTSFDISENKEDEEISMEDIVQTAKTKVEGYLSEYLDDVRKNKKEYIRKYIRDKAPQFGHLLTYMPDSIDEIKPGLSDNKLDEELYKIKRKFDSELKKTNEEILRKIDVGVVNLAEYKEKFEIQFQKISEANKAALAEYVAHRKVVLELLKKGINLKEDGKFNKEAYIHNLIYPMRRTSEEIEYLSHNLWLIDERLAYSEYISSDIPFDNNPKEERTDVMILDNPVAVSDEDNCGREYETIVIIELKKPMRDDYTDSNNPLIQMLGYVEKLSTNKVADKNGRIIKVGKNTQFYLYAVCDITPSLKKIMSRSDLKETPDKMGLYKYHENCHAYIEILSFDKIINDAEKRNRVLFDKLGV</sequence>
<dbReference type="InterPro" id="IPR036890">
    <property type="entry name" value="HATPase_C_sf"/>
</dbReference>
<dbReference type="Proteomes" id="UP000604730">
    <property type="component" value="Unassembled WGS sequence"/>
</dbReference>
<keyword evidence="1" id="KW-0067">ATP-binding</keyword>
<keyword evidence="1" id="KW-0547">Nucleotide-binding</keyword>
<protein>
    <submittedName>
        <fullName evidence="1">ATP-binding protein</fullName>
    </submittedName>
</protein>
<dbReference type="RefSeq" id="WP_208429853.1">
    <property type="nucleotide sequence ID" value="NZ_JAEPRJ010000001.1"/>
</dbReference>
<evidence type="ECO:0000313" key="2">
    <source>
        <dbReference type="Proteomes" id="UP000604730"/>
    </source>
</evidence>